<sequence length="254" mass="28584">MHPVLRRLPLKFARGAAHLRPAPLRLDPIVVKLSPNPDDNCTKGDYVLVFLVHGLACASALVALARRYEGKEWDADMSKKFVFRERPVEKEKDKGMVVVGRVVDEGEGLAKALLEFLEPVLTRYPPEVQQAFKALILRDIDFIHPRMDAEFYGKHSLPVEVSSGLVRRAEIENPAKNEKIQCASDDPEDNANPEKPPRPPLPSPASKSFQARLSRLFAYMGRSKFCEIYNEVIPSLPPEIDWTLASAQKFIAEM</sequence>
<reference evidence="2 3" key="1">
    <citation type="submission" date="2019-09" db="EMBL/GenBank/DDBJ databases">
        <title>Draft genome of the ectomycorrhizal ascomycete Sphaerosporella brunnea.</title>
        <authorList>
            <consortium name="DOE Joint Genome Institute"/>
            <person name="Benucci G.M."/>
            <person name="Marozzi G."/>
            <person name="Antonielli L."/>
            <person name="Sanchez S."/>
            <person name="Marco P."/>
            <person name="Wang X."/>
            <person name="Falini L.B."/>
            <person name="Barry K."/>
            <person name="Haridas S."/>
            <person name="Lipzen A."/>
            <person name="Labutti K."/>
            <person name="Grigoriev I.V."/>
            <person name="Murat C."/>
            <person name="Martin F."/>
            <person name="Albertini E."/>
            <person name="Donnini D."/>
            <person name="Bonito G."/>
        </authorList>
    </citation>
    <scope>NUCLEOTIDE SEQUENCE [LARGE SCALE GENOMIC DNA]</scope>
    <source>
        <strain evidence="2 3">Sb_GMNB300</strain>
    </source>
</reference>
<accession>A0A5J5EQ41</accession>
<dbReference type="AlphaFoldDB" id="A0A5J5EQ41"/>
<dbReference type="InParanoid" id="A0A5J5EQ41"/>
<name>A0A5J5EQ41_9PEZI</name>
<protein>
    <submittedName>
        <fullName evidence="2">Uncharacterized protein</fullName>
    </submittedName>
</protein>
<organism evidence="2 3">
    <name type="scientific">Sphaerosporella brunnea</name>
    <dbReference type="NCBI Taxonomy" id="1250544"/>
    <lineage>
        <taxon>Eukaryota</taxon>
        <taxon>Fungi</taxon>
        <taxon>Dikarya</taxon>
        <taxon>Ascomycota</taxon>
        <taxon>Pezizomycotina</taxon>
        <taxon>Pezizomycetes</taxon>
        <taxon>Pezizales</taxon>
        <taxon>Pyronemataceae</taxon>
        <taxon>Sphaerosporella</taxon>
    </lineage>
</organism>
<feature type="region of interest" description="Disordered" evidence="1">
    <location>
        <begin position="176"/>
        <end position="206"/>
    </location>
</feature>
<keyword evidence="3" id="KW-1185">Reference proteome</keyword>
<proteinExistence type="predicted"/>
<evidence type="ECO:0000313" key="3">
    <source>
        <dbReference type="Proteomes" id="UP000326924"/>
    </source>
</evidence>
<dbReference type="EMBL" id="VXIS01000175">
    <property type="protein sequence ID" value="KAA8898946.1"/>
    <property type="molecule type" value="Genomic_DNA"/>
</dbReference>
<gene>
    <name evidence="2" type="ORF">FN846DRAFT_909825</name>
</gene>
<evidence type="ECO:0000256" key="1">
    <source>
        <dbReference type="SAM" id="MobiDB-lite"/>
    </source>
</evidence>
<dbReference type="Proteomes" id="UP000326924">
    <property type="component" value="Unassembled WGS sequence"/>
</dbReference>
<evidence type="ECO:0000313" key="2">
    <source>
        <dbReference type="EMBL" id="KAA8898946.1"/>
    </source>
</evidence>
<comment type="caution">
    <text evidence="2">The sequence shown here is derived from an EMBL/GenBank/DDBJ whole genome shotgun (WGS) entry which is preliminary data.</text>
</comment>